<keyword evidence="6 7" id="KW-0998">Cell outer membrane</keyword>
<keyword evidence="4 7" id="KW-0812">Transmembrane</keyword>
<evidence type="ECO:0000256" key="7">
    <source>
        <dbReference type="PROSITE-ProRule" id="PRU01360"/>
    </source>
</evidence>
<accession>A0A926JQ22</accession>
<dbReference type="NCBIfam" id="TIGR04057">
    <property type="entry name" value="SusC_RagA_signa"/>
    <property type="match status" value="1"/>
</dbReference>
<dbReference type="SUPFAM" id="SSF49464">
    <property type="entry name" value="Carboxypeptidase regulatory domain-like"/>
    <property type="match status" value="1"/>
</dbReference>
<dbReference type="SUPFAM" id="SSF56935">
    <property type="entry name" value="Porins"/>
    <property type="match status" value="1"/>
</dbReference>
<reference evidence="9 10" key="1">
    <citation type="submission" date="2020-09" db="EMBL/GenBank/DDBJ databases">
        <title>Sinomicrobium weinanense sp. nov., a halophilic bacteria isolated from saline-alkali soil.</title>
        <authorList>
            <person name="Wu P."/>
            <person name="Ren H."/>
            <person name="Mei Y."/>
            <person name="Liang Y."/>
            <person name="Chen Z."/>
        </authorList>
    </citation>
    <scope>NUCLEOTIDE SEQUENCE [LARGE SCALE GENOMIC DNA]</scope>
    <source>
        <strain evidence="9 10">FJxs</strain>
    </source>
</reference>
<dbReference type="Gene3D" id="2.170.130.10">
    <property type="entry name" value="TonB-dependent receptor, plug domain"/>
    <property type="match status" value="1"/>
</dbReference>
<feature type="domain" description="TonB-dependent receptor plug" evidence="8">
    <location>
        <begin position="134"/>
        <end position="254"/>
    </location>
</feature>
<evidence type="ECO:0000256" key="4">
    <source>
        <dbReference type="ARBA" id="ARBA00022692"/>
    </source>
</evidence>
<evidence type="ECO:0000256" key="6">
    <source>
        <dbReference type="ARBA" id="ARBA00023237"/>
    </source>
</evidence>
<dbReference type="InterPro" id="IPR023996">
    <property type="entry name" value="TonB-dep_OMP_SusC/RagA"/>
</dbReference>
<dbReference type="InterPro" id="IPR008969">
    <property type="entry name" value="CarboxyPept-like_regulatory"/>
</dbReference>
<protein>
    <submittedName>
        <fullName evidence="9">SusC/RagA family TonB-linked outer membrane protein</fullName>
    </submittedName>
</protein>
<dbReference type="PROSITE" id="PS52016">
    <property type="entry name" value="TONB_DEPENDENT_REC_3"/>
    <property type="match status" value="1"/>
</dbReference>
<keyword evidence="5 7" id="KW-0472">Membrane</keyword>
<keyword evidence="3 7" id="KW-1134">Transmembrane beta strand</keyword>
<comment type="subcellular location">
    <subcellularLocation>
        <location evidence="1 7">Cell outer membrane</location>
        <topology evidence="1 7">Multi-pass membrane protein</topology>
    </subcellularLocation>
</comment>
<dbReference type="InterPro" id="IPR023997">
    <property type="entry name" value="TonB-dep_OMP_SusC/RagA_CS"/>
</dbReference>
<dbReference type="Pfam" id="PF13715">
    <property type="entry name" value="CarbopepD_reg_2"/>
    <property type="match status" value="1"/>
</dbReference>
<dbReference type="Pfam" id="PF07715">
    <property type="entry name" value="Plug"/>
    <property type="match status" value="1"/>
</dbReference>
<keyword evidence="10" id="KW-1185">Reference proteome</keyword>
<evidence type="ECO:0000313" key="10">
    <source>
        <dbReference type="Proteomes" id="UP000653730"/>
    </source>
</evidence>
<evidence type="ECO:0000256" key="1">
    <source>
        <dbReference type="ARBA" id="ARBA00004571"/>
    </source>
</evidence>
<keyword evidence="2 7" id="KW-0813">Transport</keyword>
<organism evidence="9 10">
    <name type="scientific">Sinomicrobium weinanense</name>
    <dbReference type="NCBI Taxonomy" id="2842200"/>
    <lineage>
        <taxon>Bacteria</taxon>
        <taxon>Pseudomonadati</taxon>
        <taxon>Bacteroidota</taxon>
        <taxon>Flavobacteriia</taxon>
        <taxon>Flavobacteriales</taxon>
        <taxon>Flavobacteriaceae</taxon>
        <taxon>Sinomicrobium</taxon>
    </lineage>
</organism>
<dbReference type="AlphaFoldDB" id="A0A926JQ22"/>
<dbReference type="Gene3D" id="2.40.170.20">
    <property type="entry name" value="TonB-dependent receptor, beta-barrel domain"/>
    <property type="match status" value="1"/>
</dbReference>
<evidence type="ECO:0000256" key="5">
    <source>
        <dbReference type="ARBA" id="ARBA00023136"/>
    </source>
</evidence>
<proteinExistence type="inferred from homology"/>
<sequence>MVFKDTDITYKIMDKHIVLTKRASSPQPKEKINHNAQQHRVRGKVIDTQGVPVPFVNVLIKNSKTGVYTNEDGVFELACTPTDVLVVTNVSYETKEVSVRGRTEIAITLKEAVTDLGEVVLNAGYYTTTEKVRTGNISKVTSKEVELQPLVSPLQALQGRVAGMEVTPGGDLPGTAPTIRIRGQNSLRDEGNYPLYIIDGMPINATPVESNNSNLTLKGIDPLSTLNLSNIESIEVLKDADATAIYGSRGANGVILITTKKGFEGKTAFQARIYSGVSTVPNRLDLLNTKQYLQIRNRAFENDGVEPTTRNAYDLLLWDQNRETDWQDVFWGGNAWVTNANLSVSGGNANTQFQMNGGYQEQGTVYPGDSKYQKATVGLSLDHSSKDQKFSLGLRLNYGVDINFLMGVSGNLISGLSPNAPPIFNEDGSLHWEEWTEASLNNPIQGYFNTSKTKSNNLISNINFNYRIINDLTFKTSIGYTSFQSTEIVKIPKRSYNPATWQTRDHRSTHLEGKRDSWIIEPQLVYSPNIGSVHFDVLVGTTFQQSQNNQMQVTGSGYVSESIIGNLAAAETLTQGINQTTDYRYHAVFGRLGLNWNQKYYLNLTGRRDGSSRFGPGKRWANFGAIGAAWIFSEEKWVRKHLEFLSFGKLRGSYGTTGNDQIGDYGYLNAYEATVAPGGLFPTSLANPDYSWEVNKKLETGIQLGFLKDMVNIGVSWYRNRSSDQLVGYPLPGLTGFNTVQANLPATVQNTGWEVEFSSFNLRRKHFSWQTTFNVSLPSNKLVSYPGLEDSSYANTYRVGHPLNINLLYQYEGVDPESGLYTFTDINDDGRYDYQDRVLIKDQTRQLFGGINNTLTYKNFSLQFLLQFVKQEGKLSLFDAGRYGAKRAAVVSALEEESPFQNISQSSSSFQAYLNAQNTDLAYTDASFIRLKTLSLSYSLPPSTLRTIGINGCKIFVNGQNLFTLTGYEGLDPEFALSGMSFGNLRTITAGLQLNF</sequence>
<evidence type="ECO:0000256" key="3">
    <source>
        <dbReference type="ARBA" id="ARBA00022452"/>
    </source>
</evidence>
<dbReference type="Proteomes" id="UP000653730">
    <property type="component" value="Unassembled WGS sequence"/>
</dbReference>
<dbReference type="Gene3D" id="2.60.40.1120">
    <property type="entry name" value="Carboxypeptidase-like, regulatory domain"/>
    <property type="match status" value="1"/>
</dbReference>
<dbReference type="InterPro" id="IPR012910">
    <property type="entry name" value="Plug_dom"/>
</dbReference>
<evidence type="ECO:0000313" key="9">
    <source>
        <dbReference type="EMBL" id="MBC9795380.1"/>
    </source>
</evidence>
<dbReference type="InterPro" id="IPR039426">
    <property type="entry name" value="TonB-dep_rcpt-like"/>
</dbReference>
<dbReference type="InterPro" id="IPR036942">
    <property type="entry name" value="Beta-barrel_TonB_sf"/>
</dbReference>
<dbReference type="EMBL" id="JACVDC010000009">
    <property type="protein sequence ID" value="MBC9795380.1"/>
    <property type="molecule type" value="Genomic_DNA"/>
</dbReference>
<evidence type="ECO:0000259" key="8">
    <source>
        <dbReference type="Pfam" id="PF07715"/>
    </source>
</evidence>
<comment type="similarity">
    <text evidence="7">Belongs to the TonB-dependent receptor family.</text>
</comment>
<evidence type="ECO:0000256" key="2">
    <source>
        <dbReference type="ARBA" id="ARBA00022448"/>
    </source>
</evidence>
<name>A0A926JQ22_9FLAO</name>
<comment type="caution">
    <text evidence="9">The sequence shown here is derived from an EMBL/GenBank/DDBJ whole genome shotgun (WGS) entry which is preliminary data.</text>
</comment>
<dbReference type="GO" id="GO:0009279">
    <property type="term" value="C:cell outer membrane"/>
    <property type="evidence" value="ECO:0007669"/>
    <property type="project" value="UniProtKB-SubCell"/>
</dbReference>
<dbReference type="InterPro" id="IPR037066">
    <property type="entry name" value="Plug_dom_sf"/>
</dbReference>
<dbReference type="NCBIfam" id="TIGR04056">
    <property type="entry name" value="OMP_RagA_SusC"/>
    <property type="match status" value="1"/>
</dbReference>
<gene>
    <name evidence="9" type="ORF">IBL28_05350</name>
</gene>